<proteinExistence type="predicted"/>
<dbReference type="AlphaFoldDB" id="A0A3B1B007"/>
<name>A0A3B1B007_9ZZZZ</name>
<reference evidence="2" key="1">
    <citation type="submission" date="2018-06" db="EMBL/GenBank/DDBJ databases">
        <authorList>
            <person name="Zhirakovskaya E."/>
        </authorList>
    </citation>
    <scope>NUCLEOTIDE SEQUENCE</scope>
</reference>
<accession>A0A3B1B007</accession>
<feature type="transmembrane region" description="Helical" evidence="1">
    <location>
        <begin position="398"/>
        <end position="417"/>
    </location>
</feature>
<evidence type="ECO:0000313" key="2">
    <source>
        <dbReference type="EMBL" id="VAX07421.1"/>
    </source>
</evidence>
<keyword evidence="1" id="KW-0812">Transmembrane</keyword>
<dbReference type="Pfam" id="PF11902">
    <property type="entry name" value="DUF3422"/>
    <property type="match status" value="1"/>
</dbReference>
<sequence length="432" mass="48293">MITFSVPSNHPQRFALNNEVHARPCSSLYAPERASHLALIMTADEKVEERKAIAGLCERYIHPLPAPDADHFAADFGSFRLRWEQHSEFSTYAFHVHGPFSEPFSEPALHAVPADWLKSLPGQLVVGAHSAIMKTDEKGADLDAISPLFADNTLVGSEVSGGAAQLFTDFRIHADGFSRFLIYDRRLRSRQLGRLSQRLFEVEVYRMMALLTFPIARALIPQLNEADQRLLTITTAMSQSGSDEADLLDSLTLLASEIEHNQSSTQFRLSASQAYFNLVGKRIDGMREERIRGIQTLREFIDRRLEPAMSTCASVARRQTMLSQRIARASQLLRTRVEVALERQNQTLLESMNQRAKLQLRLQETVEGLSVAAITYYAVSLISYLAKAGKSVGWAIEPELVVGISIPVVAVMVIIGVRRIRKIIEKAQKSHG</sequence>
<dbReference type="InterPro" id="IPR021830">
    <property type="entry name" value="DUF3422"/>
</dbReference>
<keyword evidence="1" id="KW-0472">Membrane</keyword>
<organism evidence="2">
    <name type="scientific">hydrothermal vent metagenome</name>
    <dbReference type="NCBI Taxonomy" id="652676"/>
    <lineage>
        <taxon>unclassified sequences</taxon>
        <taxon>metagenomes</taxon>
        <taxon>ecological metagenomes</taxon>
    </lineage>
</organism>
<keyword evidence="1" id="KW-1133">Transmembrane helix</keyword>
<dbReference type="EMBL" id="UOFX01000024">
    <property type="protein sequence ID" value="VAX07421.1"/>
    <property type="molecule type" value="Genomic_DNA"/>
</dbReference>
<evidence type="ECO:0000256" key="1">
    <source>
        <dbReference type="SAM" id="Phobius"/>
    </source>
</evidence>
<gene>
    <name evidence="2" type="ORF">MNBD_GAMMA26-717</name>
</gene>
<protein>
    <submittedName>
        <fullName evidence="2">Uncharacterized membrane-anchored protein</fullName>
    </submittedName>
</protein>